<feature type="transmembrane region" description="Helical" evidence="1">
    <location>
        <begin position="15"/>
        <end position="42"/>
    </location>
</feature>
<evidence type="ECO:0000256" key="1">
    <source>
        <dbReference type="SAM" id="Phobius"/>
    </source>
</evidence>
<feature type="transmembrane region" description="Helical" evidence="1">
    <location>
        <begin position="54"/>
        <end position="80"/>
    </location>
</feature>
<sequence>MDSPSSASPYWLPSAFIPFLLGGIILALPLYGVALAQFIWYSRVYKKDRTFFKVSVWVSIILETLHVVCLAHGVFRFFMIGRLKDLYSIVMPSSMMVSEISSYFVTTVVQSSYNWRLWQLSGSRNKYYTIVIAGISFVQLVLGLLLCAHGLRVTNVIPKSVFAPGSNRFRLGQLSASMTCDLLITVGMAYYLRFGHVDTNFRRTRGLIVRLTLYTVSIGFVTSLLAAVALITLLRSPSTHRYDYVIPYFLISPMYINSYLASLNARAALRKIDEASNIQVMDVNTDGDIVFKNISFAPATVSLSENSEDSHTAASAINPLASSSYRRPDGSTV</sequence>
<reference evidence="4" key="1">
    <citation type="submission" date="2024-06" db="EMBL/GenBank/DDBJ databases">
        <title>Multi-omics analyses provide insights into the biosynthesis of the anticancer antibiotic pleurotin in Hohenbuehelia grisea.</title>
        <authorList>
            <person name="Weaver J.A."/>
            <person name="Alberti F."/>
        </authorList>
    </citation>
    <scope>NUCLEOTIDE SEQUENCE [LARGE SCALE GENOMIC DNA]</scope>
    <source>
        <strain evidence="4">T-177</strain>
    </source>
</reference>
<feature type="domain" description="DUF6534" evidence="2">
    <location>
        <begin position="177"/>
        <end position="267"/>
    </location>
</feature>
<protein>
    <recommendedName>
        <fullName evidence="2">DUF6534 domain-containing protein</fullName>
    </recommendedName>
</protein>
<evidence type="ECO:0000313" key="3">
    <source>
        <dbReference type="EMBL" id="KAL0958692.1"/>
    </source>
</evidence>
<feature type="transmembrane region" description="Helical" evidence="1">
    <location>
        <begin position="171"/>
        <end position="192"/>
    </location>
</feature>
<keyword evidence="1" id="KW-0472">Membrane</keyword>
<dbReference type="EMBL" id="JASNQZ010000003">
    <property type="protein sequence ID" value="KAL0958692.1"/>
    <property type="molecule type" value="Genomic_DNA"/>
</dbReference>
<dbReference type="PANTHER" id="PTHR40465:SF1">
    <property type="entry name" value="DUF6534 DOMAIN-CONTAINING PROTEIN"/>
    <property type="match status" value="1"/>
</dbReference>
<keyword evidence="1" id="KW-0812">Transmembrane</keyword>
<dbReference type="Proteomes" id="UP001556367">
    <property type="component" value="Unassembled WGS sequence"/>
</dbReference>
<accession>A0ABR3JSD6</accession>
<dbReference type="PANTHER" id="PTHR40465">
    <property type="entry name" value="CHROMOSOME 1, WHOLE GENOME SHOTGUN SEQUENCE"/>
    <property type="match status" value="1"/>
</dbReference>
<gene>
    <name evidence="3" type="ORF">HGRIS_014024</name>
</gene>
<evidence type="ECO:0000313" key="4">
    <source>
        <dbReference type="Proteomes" id="UP001556367"/>
    </source>
</evidence>
<feature type="transmembrane region" description="Helical" evidence="1">
    <location>
        <begin position="213"/>
        <end position="233"/>
    </location>
</feature>
<organism evidence="3 4">
    <name type="scientific">Hohenbuehelia grisea</name>
    <dbReference type="NCBI Taxonomy" id="104357"/>
    <lineage>
        <taxon>Eukaryota</taxon>
        <taxon>Fungi</taxon>
        <taxon>Dikarya</taxon>
        <taxon>Basidiomycota</taxon>
        <taxon>Agaricomycotina</taxon>
        <taxon>Agaricomycetes</taxon>
        <taxon>Agaricomycetidae</taxon>
        <taxon>Agaricales</taxon>
        <taxon>Pleurotineae</taxon>
        <taxon>Pleurotaceae</taxon>
        <taxon>Hohenbuehelia</taxon>
    </lineage>
</organism>
<feature type="transmembrane region" description="Helical" evidence="1">
    <location>
        <begin position="127"/>
        <end position="151"/>
    </location>
</feature>
<feature type="transmembrane region" description="Helical" evidence="1">
    <location>
        <begin position="86"/>
        <end position="106"/>
    </location>
</feature>
<comment type="caution">
    <text evidence="3">The sequence shown here is derived from an EMBL/GenBank/DDBJ whole genome shotgun (WGS) entry which is preliminary data.</text>
</comment>
<feature type="transmembrane region" description="Helical" evidence="1">
    <location>
        <begin position="245"/>
        <end position="263"/>
    </location>
</feature>
<dbReference type="Pfam" id="PF20152">
    <property type="entry name" value="DUF6534"/>
    <property type="match status" value="1"/>
</dbReference>
<name>A0ABR3JSD6_9AGAR</name>
<evidence type="ECO:0000259" key="2">
    <source>
        <dbReference type="Pfam" id="PF20152"/>
    </source>
</evidence>
<dbReference type="InterPro" id="IPR045339">
    <property type="entry name" value="DUF6534"/>
</dbReference>
<keyword evidence="4" id="KW-1185">Reference proteome</keyword>
<keyword evidence="1" id="KW-1133">Transmembrane helix</keyword>
<proteinExistence type="predicted"/>